<feature type="transmembrane region" description="Helical" evidence="1">
    <location>
        <begin position="6"/>
        <end position="23"/>
    </location>
</feature>
<keyword evidence="1" id="KW-0812">Transmembrane</keyword>
<protein>
    <submittedName>
        <fullName evidence="2">Uncharacterized protein</fullName>
    </submittedName>
</protein>
<dbReference type="AlphaFoldDB" id="A0A7W3UKB7"/>
<proteinExistence type="predicted"/>
<accession>A0A7W3UKB7</accession>
<evidence type="ECO:0000313" key="3">
    <source>
        <dbReference type="Proteomes" id="UP000517106"/>
    </source>
</evidence>
<evidence type="ECO:0000256" key="1">
    <source>
        <dbReference type="SAM" id="Phobius"/>
    </source>
</evidence>
<sequence>MHDQVLVALISTIGSIVVAYLTTHQSKKPSVNDELVRENEKLKKQLEEKQREDT</sequence>
<organism evidence="2 3">
    <name type="scientific">Limosilactobacillus rudii</name>
    <dbReference type="NCBI Taxonomy" id="2759755"/>
    <lineage>
        <taxon>Bacteria</taxon>
        <taxon>Bacillati</taxon>
        <taxon>Bacillota</taxon>
        <taxon>Bacilli</taxon>
        <taxon>Lactobacillales</taxon>
        <taxon>Lactobacillaceae</taxon>
        <taxon>Limosilactobacillus</taxon>
    </lineage>
</organism>
<dbReference type="RefSeq" id="WP_182595907.1">
    <property type="nucleotide sequence ID" value="NZ_JACIVA010000042.1"/>
</dbReference>
<reference evidence="2 3" key="1">
    <citation type="submission" date="2020-07" db="EMBL/GenBank/DDBJ databases">
        <title>Description of Limosilactobacillus balticus sp. nov., Limosilactobacillus agrestis sp. nov., Limosilactobacillus albertensis sp. nov., Limosilactobacillus rudii sp. nov., Limosilactobacillus fastidiosus sp. nov., five novel Limosilactobacillus species isolated from the vertebrate gastrointestinal tract, and proposal of 6 subspecies of Limosilactobacillus reuteri adapted to the gastrointestinal tract of specific vertebrate hosts.</title>
        <authorList>
            <person name="Li F."/>
            <person name="Cheng C."/>
            <person name="Zheng J."/>
            <person name="Quevedo R.M."/>
            <person name="Li J."/>
            <person name="Roos S."/>
            <person name="Gaenzle M.G."/>
            <person name="Walter J."/>
        </authorList>
    </citation>
    <scope>NUCLEOTIDE SEQUENCE [LARGE SCALE GENOMIC DNA]</scope>
    <source>
        <strain evidence="2 3">STM2_1</strain>
    </source>
</reference>
<keyword evidence="3" id="KW-1185">Reference proteome</keyword>
<comment type="caution">
    <text evidence="2">The sequence shown here is derived from an EMBL/GenBank/DDBJ whole genome shotgun (WGS) entry which is preliminary data.</text>
</comment>
<keyword evidence="1" id="KW-0472">Membrane</keyword>
<keyword evidence="1" id="KW-1133">Transmembrane helix</keyword>
<dbReference type="EMBL" id="JACIVA010000042">
    <property type="protein sequence ID" value="MBB1097162.1"/>
    <property type="molecule type" value="Genomic_DNA"/>
</dbReference>
<evidence type="ECO:0000313" key="2">
    <source>
        <dbReference type="EMBL" id="MBB1097162.1"/>
    </source>
</evidence>
<dbReference type="Proteomes" id="UP000517106">
    <property type="component" value="Unassembled WGS sequence"/>
</dbReference>
<name>A0A7W3UKB7_9LACO</name>
<gene>
    <name evidence="2" type="ORF">H5S09_04285</name>
</gene>